<organism evidence="1 2">
    <name type="scientific">Russula earlei</name>
    <dbReference type="NCBI Taxonomy" id="71964"/>
    <lineage>
        <taxon>Eukaryota</taxon>
        <taxon>Fungi</taxon>
        <taxon>Dikarya</taxon>
        <taxon>Basidiomycota</taxon>
        <taxon>Agaricomycotina</taxon>
        <taxon>Agaricomycetes</taxon>
        <taxon>Russulales</taxon>
        <taxon>Russulaceae</taxon>
        <taxon>Russula</taxon>
    </lineage>
</organism>
<evidence type="ECO:0000313" key="1">
    <source>
        <dbReference type="EMBL" id="KAI9452274.1"/>
    </source>
</evidence>
<dbReference type="Proteomes" id="UP001207468">
    <property type="component" value="Unassembled WGS sequence"/>
</dbReference>
<gene>
    <name evidence="1" type="ORF">F5148DRAFT_1236727</name>
</gene>
<reference evidence="1" key="1">
    <citation type="submission" date="2021-03" db="EMBL/GenBank/DDBJ databases">
        <title>Evolutionary priming and transition to the ectomycorrhizal habit in an iconic lineage of mushroom-forming fungi: is preadaptation a requirement?</title>
        <authorList>
            <consortium name="DOE Joint Genome Institute"/>
            <person name="Looney B.P."/>
            <person name="Miyauchi S."/>
            <person name="Morin E."/>
            <person name="Drula E."/>
            <person name="Courty P.E."/>
            <person name="Chicoki N."/>
            <person name="Fauchery L."/>
            <person name="Kohler A."/>
            <person name="Kuo A."/>
            <person name="LaButti K."/>
            <person name="Pangilinan J."/>
            <person name="Lipzen A."/>
            <person name="Riley R."/>
            <person name="Andreopoulos W."/>
            <person name="He G."/>
            <person name="Johnson J."/>
            <person name="Barry K.W."/>
            <person name="Grigoriev I.V."/>
            <person name="Nagy L."/>
            <person name="Hibbett D."/>
            <person name="Henrissat B."/>
            <person name="Matheny P.B."/>
            <person name="Labbe J."/>
            <person name="Martin A.F."/>
        </authorList>
    </citation>
    <scope>NUCLEOTIDE SEQUENCE</scope>
    <source>
        <strain evidence="1">BPL698</strain>
    </source>
</reference>
<sequence length="118" mass="12788">MRIFSVCATISCLAIGIAPSFALRSRSNSDSNSKLLEAHRNLATHASNLAKIVEQPPNSSQGTKHPLKKLSENFLRSQVKWEELLGQQPETSKGGESDAASEGTVRGRRSSLRGKDRG</sequence>
<name>A0ACC0TYV3_9AGAM</name>
<keyword evidence="2" id="KW-1185">Reference proteome</keyword>
<comment type="caution">
    <text evidence="1">The sequence shown here is derived from an EMBL/GenBank/DDBJ whole genome shotgun (WGS) entry which is preliminary data.</text>
</comment>
<protein>
    <submittedName>
        <fullName evidence="1">Uncharacterized protein</fullName>
    </submittedName>
</protein>
<proteinExistence type="predicted"/>
<accession>A0ACC0TYV3</accession>
<dbReference type="EMBL" id="JAGFNK010000342">
    <property type="protein sequence ID" value="KAI9452274.1"/>
    <property type="molecule type" value="Genomic_DNA"/>
</dbReference>
<evidence type="ECO:0000313" key="2">
    <source>
        <dbReference type="Proteomes" id="UP001207468"/>
    </source>
</evidence>